<feature type="transmembrane region" description="Helical" evidence="2">
    <location>
        <begin position="217"/>
        <end position="236"/>
    </location>
</feature>
<sequence>MMNPMSLTEFGRRWFEDIVETVIEWFQEGLVDGYNDLTEELFGTPVPETDGDFVFGQPTNMPWVDLHNSLVTGEIMLLSLLLLVIFVQGRHTIRIFNFGSIYEARKARRSAWTGAVLIVTWYWVAVLVLYLVNGFTIALVPGVDALIDGLLDFLEVSISNPALALLLAAIGAIAMWILQALFFIREILLYIYLYAMPIAIAVAYGYLPVVSRITKQIAIKFVPLAIMPLPVAILFRGYDLLFGTGAESSLAPDSAFLSYLVGASLPVFALVLIWKLFAYASPLTAKVIGGATKSAVTVGAAIGTAKVAGPLAATTAARWGPKAAAWQVAGQRLSGQRRASSAQSSSGHSSSGGTSGTAHDNVVSDAYGQQGVPQYRRTENDPGYY</sequence>
<feature type="transmembrane region" description="Helical" evidence="2">
    <location>
        <begin position="110"/>
        <end position="132"/>
    </location>
</feature>
<feature type="transmembrane region" description="Helical" evidence="2">
    <location>
        <begin position="70"/>
        <end position="89"/>
    </location>
</feature>
<protein>
    <recommendedName>
        <fullName evidence="5">Type IV secretion system protein TrbL</fullName>
    </recommendedName>
</protein>
<dbReference type="KEGG" id="nan:AArc1_4025"/>
<feature type="transmembrane region" description="Helical" evidence="2">
    <location>
        <begin position="256"/>
        <end position="277"/>
    </location>
</feature>
<evidence type="ECO:0000256" key="1">
    <source>
        <dbReference type="SAM" id="MobiDB-lite"/>
    </source>
</evidence>
<organism evidence="3 4">
    <name type="scientific">Natrarchaeobaculum sulfurireducens</name>
    <dbReference type="NCBI Taxonomy" id="2044521"/>
    <lineage>
        <taxon>Archaea</taxon>
        <taxon>Methanobacteriati</taxon>
        <taxon>Methanobacteriota</taxon>
        <taxon>Stenosarchaea group</taxon>
        <taxon>Halobacteria</taxon>
        <taxon>Halobacteriales</taxon>
        <taxon>Natrialbaceae</taxon>
        <taxon>Natrarchaeobaculum</taxon>
    </lineage>
</organism>
<evidence type="ECO:0000256" key="2">
    <source>
        <dbReference type="SAM" id="Phobius"/>
    </source>
</evidence>
<proteinExistence type="predicted"/>
<dbReference type="InterPro" id="IPR045782">
    <property type="entry name" value="TrbL_3"/>
</dbReference>
<dbReference type="Proteomes" id="UP000258707">
    <property type="component" value="Plasmid pAArc1-01"/>
</dbReference>
<keyword evidence="3" id="KW-0614">Plasmid</keyword>
<dbReference type="EMBL" id="CP024045">
    <property type="protein sequence ID" value="AXR76142.1"/>
    <property type="molecule type" value="Genomic_DNA"/>
</dbReference>
<feature type="transmembrane region" description="Helical" evidence="2">
    <location>
        <begin position="138"/>
        <end position="156"/>
    </location>
</feature>
<feature type="compositionally biased region" description="Low complexity" evidence="1">
    <location>
        <begin position="337"/>
        <end position="359"/>
    </location>
</feature>
<keyword evidence="2" id="KW-0472">Membrane</keyword>
<reference evidence="3 4" key="1">
    <citation type="submission" date="2017-10" db="EMBL/GenBank/DDBJ databases">
        <title>Phenotypic and genomic properties of facultatively anaerobic sulfur-reducing natronoarchaea from hypersaline soda lakes.</title>
        <authorList>
            <person name="Sorokin D.Y."/>
            <person name="Kublanov I.V."/>
            <person name="Roman P."/>
            <person name="Sinninghe Damste J.S."/>
            <person name="Golyshin P.N."/>
            <person name="Rojo D."/>
            <person name="Ciordia S."/>
            <person name="Mena Md.C."/>
            <person name="Ferrer M."/>
            <person name="Messina E."/>
            <person name="Smedile F."/>
            <person name="La Spada G."/>
            <person name="La Cono V."/>
            <person name="Yakimov M.M."/>
        </authorList>
    </citation>
    <scope>NUCLEOTIDE SEQUENCE [LARGE SCALE GENOMIC DNA]</scope>
    <source>
        <strain evidence="3 4">AArc1</strain>
        <plasmid evidence="4">paarc1-01</plasmid>
    </source>
</reference>
<dbReference type="Pfam" id="PF19590">
    <property type="entry name" value="TrbL_3"/>
    <property type="match status" value="1"/>
</dbReference>
<feature type="transmembrane region" description="Helical" evidence="2">
    <location>
        <begin position="190"/>
        <end position="210"/>
    </location>
</feature>
<gene>
    <name evidence="3" type="ORF">AArc1_4025</name>
</gene>
<dbReference type="AlphaFoldDB" id="A0A346P9E7"/>
<feature type="transmembrane region" description="Helical" evidence="2">
    <location>
        <begin position="163"/>
        <end position="184"/>
    </location>
</feature>
<evidence type="ECO:0008006" key="5">
    <source>
        <dbReference type="Google" id="ProtNLM"/>
    </source>
</evidence>
<evidence type="ECO:0000313" key="3">
    <source>
        <dbReference type="EMBL" id="AXR76142.1"/>
    </source>
</evidence>
<feature type="region of interest" description="Disordered" evidence="1">
    <location>
        <begin position="337"/>
        <end position="385"/>
    </location>
</feature>
<feature type="compositionally biased region" description="Basic and acidic residues" evidence="1">
    <location>
        <begin position="376"/>
        <end position="385"/>
    </location>
</feature>
<evidence type="ECO:0000313" key="4">
    <source>
        <dbReference type="Proteomes" id="UP000258707"/>
    </source>
</evidence>
<accession>A0A346P9E7</accession>
<keyword evidence="2" id="KW-1133">Transmembrane helix</keyword>
<keyword evidence="2" id="KW-0812">Transmembrane</keyword>
<geneLocation type="plasmid" evidence="4">
    <name>paarc1-01</name>
</geneLocation>
<name>A0A346P9E7_9EURY</name>